<accession>A0AA39LNT9</accession>
<feature type="signal peptide" evidence="1">
    <location>
        <begin position="1"/>
        <end position="17"/>
    </location>
</feature>
<reference evidence="3" key="1">
    <citation type="submission" date="2023-06" db="EMBL/GenBank/DDBJ databases">
        <title>Genomic analysis of the entomopathogenic nematode Steinernema hermaphroditum.</title>
        <authorList>
            <person name="Schwarz E.M."/>
            <person name="Heppert J.K."/>
            <person name="Baniya A."/>
            <person name="Schwartz H.T."/>
            <person name="Tan C.-H."/>
            <person name="Antoshechkin I."/>
            <person name="Sternberg P.W."/>
            <person name="Goodrich-Blair H."/>
            <person name="Dillman A.R."/>
        </authorList>
    </citation>
    <scope>NUCLEOTIDE SEQUENCE</scope>
    <source>
        <strain evidence="3">PS9179</strain>
        <tissue evidence="3">Whole animal</tissue>
    </source>
</reference>
<name>A0AA39LNT9_9BILA</name>
<comment type="caution">
    <text evidence="3">The sequence shown here is derived from an EMBL/GenBank/DDBJ whole genome shotgun (WGS) entry which is preliminary data.</text>
</comment>
<sequence>MWRLFFPLLLLTTVSLAVEPEGFSRWFSAANFFSGGNPLRYFSRKFARVSLGGVCSEDADCSTLANAVCGDGLCRCASDFFAANRTCLPAPVFQERCANSTLCRAPFQCLDGLCECPLGSKERSGKCIKDCLAGSVLVEKENECFAVQELGAECSFGEQCSARYSECSADGRCRCIAGTVKKGHQCVTLSQCPLGETPLEDGAPLACDRASLKCTNGTYCLYAQFSDRHGFCCPEISESSPSRPNRPQEMNCPVGAPLHDKDCADCPWETHHCFTYTIANVQQQMCCPNDCPRSQPIRQENRCFAAAPHGSACTVDAQCASVAGALCSTESRTCECPPGHFHEGARCKHVAKLGDVCENSADCAHGSHTECVHGICQCVAGFIPEPMTFEDDQLVQEHCIARPFCPTISGLKTMTDDYIECDSRHSRCPEGKFCRRWWTDALRNKSYSLCCRTPSLQQYGAICDHFGMEMLLANSLEAGGALPIRCPLSPILRVQHDAVGDFGDESVHVCPSQSVCVFNPFSSNEGICCHYRYQR</sequence>
<feature type="domain" description="EGF-like" evidence="2">
    <location>
        <begin position="153"/>
        <end position="187"/>
    </location>
</feature>
<dbReference type="InterPro" id="IPR006149">
    <property type="entry name" value="EB_dom"/>
</dbReference>
<dbReference type="InterPro" id="IPR000742">
    <property type="entry name" value="EGF"/>
</dbReference>
<dbReference type="Pfam" id="PF01683">
    <property type="entry name" value="EB"/>
    <property type="match status" value="3"/>
</dbReference>
<keyword evidence="4" id="KW-1185">Reference proteome</keyword>
<protein>
    <recommendedName>
        <fullName evidence="2">EGF-like domain-containing protein</fullName>
    </recommendedName>
</protein>
<dbReference type="EMBL" id="JAUCMV010000004">
    <property type="protein sequence ID" value="KAK0403834.1"/>
    <property type="molecule type" value="Genomic_DNA"/>
</dbReference>
<evidence type="ECO:0000313" key="4">
    <source>
        <dbReference type="Proteomes" id="UP001175271"/>
    </source>
</evidence>
<evidence type="ECO:0000259" key="2">
    <source>
        <dbReference type="SMART" id="SM00181"/>
    </source>
</evidence>
<evidence type="ECO:0000313" key="3">
    <source>
        <dbReference type="EMBL" id="KAK0403834.1"/>
    </source>
</evidence>
<feature type="chain" id="PRO_5041411352" description="EGF-like domain-containing protein" evidence="1">
    <location>
        <begin position="18"/>
        <end position="535"/>
    </location>
</feature>
<dbReference type="AlphaFoldDB" id="A0AA39LNT9"/>
<dbReference type="InterPro" id="IPR006150">
    <property type="entry name" value="Cys_repeat_1"/>
</dbReference>
<feature type="domain" description="EGF-like" evidence="2">
    <location>
        <begin position="54"/>
        <end position="88"/>
    </location>
</feature>
<proteinExistence type="predicted"/>
<feature type="domain" description="EGF-like" evidence="2">
    <location>
        <begin position="96"/>
        <end position="128"/>
    </location>
</feature>
<dbReference type="SMART" id="SM00181">
    <property type="entry name" value="EGF"/>
    <property type="match status" value="5"/>
</dbReference>
<evidence type="ECO:0000256" key="1">
    <source>
        <dbReference type="SAM" id="SignalP"/>
    </source>
</evidence>
<dbReference type="PANTHER" id="PTHR39069:SF8">
    <property type="entry name" value="FI17111P1"/>
    <property type="match status" value="1"/>
</dbReference>
<dbReference type="Proteomes" id="UP001175271">
    <property type="component" value="Unassembled WGS sequence"/>
</dbReference>
<keyword evidence="1" id="KW-0732">Signal</keyword>
<feature type="domain" description="EGF-like" evidence="2">
    <location>
        <begin position="356"/>
        <end position="400"/>
    </location>
</feature>
<dbReference type="SMART" id="SM00289">
    <property type="entry name" value="WR1"/>
    <property type="match status" value="5"/>
</dbReference>
<dbReference type="PANTHER" id="PTHR39069">
    <property type="entry name" value="ECDYSONE-INDUCIBLE GENE E1, ISOFORM A"/>
    <property type="match status" value="1"/>
</dbReference>
<organism evidence="3 4">
    <name type="scientific">Steinernema hermaphroditum</name>
    <dbReference type="NCBI Taxonomy" id="289476"/>
    <lineage>
        <taxon>Eukaryota</taxon>
        <taxon>Metazoa</taxon>
        <taxon>Ecdysozoa</taxon>
        <taxon>Nematoda</taxon>
        <taxon>Chromadorea</taxon>
        <taxon>Rhabditida</taxon>
        <taxon>Tylenchina</taxon>
        <taxon>Panagrolaimomorpha</taxon>
        <taxon>Strongyloidoidea</taxon>
        <taxon>Steinernematidae</taxon>
        <taxon>Steinernema</taxon>
    </lineage>
</organism>
<gene>
    <name evidence="3" type="ORF">QR680_017148</name>
</gene>
<feature type="domain" description="EGF-like" evidence="2">
    <location>
        <begin position="312"/>
        <end position="348"/>
    </location>
</feature>